<evidence type="ECO:0000313" key="2">
    <source>
        <dbReference type="EMBL" id="OJD18908.1"/>
    </source>
</evidence>
<dbReference type="OrthoDB" id="1658288at2759"/>
<dbReference type="SUPFAM" id="SSF48371">
    <property type="entry name" value="ARM repeat"/>
    <property type="match status" value="2"/>
</dbReference>
<dbReference type="PROSITE" id="PS50837">
    <property type="entry name" value="NACHT"/>
    <property type="match status" value="1"/>
</dbReference>
<dbReference type="Pfam" id="PF05729">
    <property type="entry name" value="NACHT"/>
    <property type="match status" value="1"/>
</dbReference>
<dbReference type="Gene3D" id="3.40.50.300">
    <property type="entry name" value="P-loop containing nucleotide triphosphate hydrolases"/>
    <property type="match status" value="2"/>
</dbReference>
<dbReference type="InterPro" id="IPR035994">
    <property type="entry name" value="Nucleoside_phosphorylase_sf"/>
</dbReference>
<dbReference type="GO" id="GO:0005525">
    <property type="term" value="F:GTP binding"/>
    <property type="evidence" value="ECO:0007669"/>
    <property type="project" value="InterPro"/>
</dbReference>
<dbReference type="GO" id="GO:0003924">
    <property type="term" value="F:GTPase activity"/>
    <property type="evidence" value="ECO:0007669"/>
    <property type="project" value="InterPro"/>
</dbReference>
<dbReference type="GO" id="GO:0009116">
    <property type="term" value="P:nucleoside metabolic process"/>
    <property type="evidence" value="ECO:0007669"/>
    <property type="project" value="InterPro"/>
</dbReference>
<proteinExistence type="predicted"/>
<dbReference type="SMART" id="SM00053">
    <property type="entry name" value="DYNc"/>
    <property type="match status" value="1"/>
</dbReference>
<dbReference type="InterPro" id="IPR053137">
    <property type="entry name" value="NLR-like"/>
</dbReference>
<comment type="caution">
    <text evidence="2">The sequence shown here is derived from an EMBL/GenBank/DDBJ whole genome shotgun (WGS) entry which is preliminary data.</text>
</comment>
<dbReference type="InterPro" id="IPR027417">
    <property type="entry name" value="P-loop_NTPase"/>
</dbReference>
<dbReference type="SUPFAM" id="SSF53167">
    <property type="entry name" value="Purine and uridine phosphorylases"/>
    <property type="match status" value="1"/>
</dbReference>
<evidence type="ECO:0000259" key="1">
    <source>
        <dbReference type="PROSITE" id="PS50837"/>
    </source>
</evidence>
<feature type="domain" description="NACHT" evidence="1">
    <location>
        <begin position="382"/>
        <end position="508"/>
    </location>
</feature>
<gene>
    <name evidence="2" type="ORF">AJ78_01094</name>
</gene>
<dbReference type="PANTHER" id="PTHR46082:SF11">
    <property type="entry name" value="AAA+ ATPASE DOMAIN-CONTAINING PROTEIN-RELATED"/>
    <property type="match status" value="1"/>
</dbReference>
<dbReference type="InterPro" id="IPR055496">
    <property type="entry name" value="DUF7068"/>
</dbReference>
<dbReference type="EMBL" id="LGRN01000022">
    <property type="protein sequence ID" value="OJD18908.1"/>
    <property type="molecule type" value="Genomic_DNA"/>
</dbReference>
<organism evidence="2 3">
    <name type="scientific">Emergomyces pasteurianus Ep9510</name>
    <dbReference type="NCBI Taxonomy" id="1447872"/>
    <lineage>
        <taxon>Eukaryota</taxon>
        <taxon>Fungi</taxon>
        <taxon>Dikarya</taxon>
        <taxon>Ascomycota</taxon>
        <taxon>Pezizomycotina</taxon>
        <taxon>Eurotiomycetes</taxon>
        <taxon>Eurotiomycetidae</taxon>
        <taxon>Onygenales</taxon>
        <taxon>Ajellomycetaceae</taxon>
        <taxon>Emergomyces</taxon>
    </lineage>
</organism>
<reference evidence="2 3" key="1">
    <citation type="submission" date="2015-07" db="EMBL/GenBank/DDBJ databases">
        <title>Emmonsia species relationships and genome sequence.</title>
        <authorList>
            <consortium name="The Broad Institute Genomics Platform"/>
            <person name="Cuomo C.A."/>
            <person name="Munoz J.F."/>
            <person name="Imamovic A."/>
            <person name="Priest M.E."/>
            <person name="Young S."/>
            <person name="Clay O.K."/>
            <person name="McEwen J.G."/>
        </authorList>
    </citation>
    <scope>NUCLEOTIDE SEQUENCE [LARGE SCALE GENOMIC DNA]</scope>
    <source>
        <strain evidence="2 3">UAMH 9510</strain>
    </source>
</reference>
<dbReference type="InterPro" id="IPR007111">
    <property type="entry name" value="NACHT_NTPase"/>
</dbReference>
<sequence length="1702" mass="192399">MMKGRSRREDYTVGWICALPIELAAAREMLDEEHEDFDPNVNDTNIYSLGRTGIHNVVIACLPDGRTGTNSAASVAVQMKSTFPSIRFGLLVGIGGGVPSAERDIRLGDVIVSRPDKVHSGVVQYDFGKRIPSGFDRTGFLNTPPTILLNAVANLRANHLRGECKMVKYASKLSRLPIFTRENAGPDILFEANYNHVEGATCDQCNKESVVNRERRRGQDIMVHYGTIASGNQVMRDGAERDSGSMRLRRLAQEQGLAPYAAGVAAAYAKEVLSMIPQAESQRFYADSRIRECYNNGRRLEIKRLSGDLLDMDRCYINLAIIEHSQDNASKQSDGGRVEQQSSAFTLLNRLKVGQINTEKEVQLPELFNPRKQSDGSICHPKRILIRGRAGVGKTTLCKKIIHDFLCGKIWADLFHRIIWVPLRKLKGKSNFKEFLREEYFPMDGEDDSLVSALWKVVCEKSDGGTLLLLDGLDEISGERHPSGIDQTELFQGLLNHHNVIITSRPYAVNLPGLLPFGLELETVVFHPAQVQAYLTNVVLDEHTAHEIQEFINSHWLIQGLVRIPIQLDALCYSWDKDLRSKGVPKTMTALYQAIELKLWKKDILQLNKRNEEGLLGDSQVQKLRKRSQITQYISNELELLEFLAFTGLNNDIVEFDQDHRDEIYERYNLPGISDDALDRLSFMRTSDPLSKHEDRSYHFLHLTFQEFFAAQYFVRCWKFGRPLLCLNFTGQDDIETPPEIYLQQEKYRGRCDIFWRFVAGLLHSQDEGQLIKFFQTLEIEPRDLLGPAHQRLLMHCFSEVPHSRSKPYLGHLRLEMESRCHKWSLHEYNIHKQMYLCCETEFPDHILNKMLTEESNEVKKAILEALYDRFQLSPDLLERIASFLKTGLPKGIQMSAVRALAKQSPLPENALQGVIPRLEDVNAYIRERAVVLLSKQPPLPENVLQEVISQLEDVNEYVREAALRILRKQSPLPENTLQSVIFRLEHADEDVRHAAVRALGEQFPLLENVLQGMISRLQDVNEDFKRVAVEVLSKQSPLLLENALQGVISRLEHADGVVRQAAVRALSRQSPLPENALQGVVSRLEDANRYVREAAVELLSRQFPLPENALQGVISRLEHADGVVRQAAVRALGEQFPLPENALQGMISRLEDDEWFVRGAAVQILRKQSPLPENTLQSVISRLEHADGVVRIAAVRALGKQFPLPEKALQSLISQLDDDNEEFRLMAVKVLAEQSSLPENTLQGMVSLLEDGEWFVRCAAVEALAKHSPLPENALQSVISRLEHADEDVRHAAVSALGKQFPLPEKALQSLISQLDDDNKDFRRMAVKVLGEQSSLPGNALQGMVARLEDGEWFVRWAAVEALAKQFPLPENTLQSVISRLEDVEELVRWAAAQALVKQSPLPENALKGMIPRLEDGEVYVRQAAEKILCNSDYFYSDFTYLSIRAFRALYRIWAENSIQESLSCYVRGKTLCIEMPDSRREIPLLLKKDDVLKAFFTEATLRCILANFLLLAGEPASTTDELRNYRRRLNGYDELPKTINNAACCMGIRGPVVSGDSAPAFFADVLRIEVVGDTFSGQVSVENEEHNAHDTKLVEDLVDSYLQSSWTIILAVVPATNNIATQPIIQRARHFDRAGVRSVGIITKPDLINKGTEGRIALLTNNLDSTRLKHGLFLLSNPLSQQLKEEMSLFERERQETNFF</sequence>
<dbReference type="Gene3D" id="1.25.10.10">
    <property type="entry name" value="Leucine-rich Repeat Variant"/>
    <property type="match status" value="4"/>
</dbReference>
<dbReference type="SMART" id="SM00567">
    <property type="entry name" value="EZ_HEAT"/>
    <property type="match status" value="5"/>
</dbReference>
<dbReference type="Proteomes" id="UP000182235">
    <property type="component" value="Unassembled WGS sequence"/>
</dbReference>
<keyword evidence="3" id="KW-1185">Reference proteome</keyword>
<dbReference type="InterPro" id="IPR004155">
    <property type="entry name" value="PBS_lyase_HEAT"/>
</dbReference>
<name>A0A1J9QSQ9_9EURO</name>
<dbReference type="VEuPathDB" id="FungiDB:AJ78_01094"/>
<dbReference type="InterPro" id="IPR001401">
    <property type="entry name" value="Dynamin_GTPase"/>
</dbReference>
<evidence type="ECO:0000313" key="3">
    <source>
        <dbReference type="Proteomes" id="UP000182235"/>
    </source>
</evidence>
<dbReference type="SUPFAM" id="SSF52540">
    <property type="entry name" value="P-loop containing nucleoside triphosphate hydrolases"/>
    <property type="match status" value="2"/>
</dbReference>
<dbReference type="STRING" id="1447872.A0A1J9QSQ9"/>
<dbReference type="Gene3D" id="3.40.50.1580">
    <property type="entry name" value="Nucleoside phosphorylase domain"/>
    <property type="match status" value="1"/>
</dbReference>
<dbReference type="Pfam" id="PF23238">
    <property type="entry name" value="DUF7068"/>
    <property type="match status" value="1"/>
</dbReference>
<dbReference type="InterPro" id="IPR011989">
    <property type="entry name" value="ARM-like"/>
</dbReference>
<dbReference type="InterPro" id="IPR016024">
    <property type="entry name" value="ARM-type_fold"/>
</dbReference>
<accession>A0A1J9QSQ9</accession>
<dbReference type="PANTHER" id="PTHR46082">
    <property type="entry name" value="ATP/GTP-BINDING PROTEIN-RELATED"/>
    <property type="match status" value="1"/>
</dbReference>
<dbReference type="Pfam" id="PF13646">
    <property type="entry name" value="HEAT_2"/>
    <property type="match status" value="4"/>
</dbReference>
<protein>
    <recommendedName>
        <fullName evidence="1">NACHT domain-containing protein</fullName>
    </recommendedName>
</protein>